<comment type="subcellular location">
    <subcellularLocation>
        <location evidence="1">Membrane</location>
        <topology evidence="1">Multi-pass membrane protein</topology>
    </subcellularLocation>
</comment>
<dbReference type="InterPro" id="IPR051533">
    <property type="entry name" value="WaaL-like"/>
</dbReference>
<dbReference type="PANTHER" id="PTHR37422">
    <property type="entry name" value="TEICHURONIC ACID BIOSYNTHESIS PROTEIN TUAE"/>
    <property type="match status" value="1"/>
</dbReference>
<dbReference type="GO" id="GO:0016020">
    <property type="term" value="C:membrane"/>
    <property type="evidence" value="ECO:0007669"/>
    <property type="project" value="UniProtKB-SubCell"/>
</dbReference>
<feature type="transmembrane region" description="Helical" evidence="5">
    <location>
        <begin position="226"/>
        <end position="245"/>
    </location>
</feature>
<feature type="transmembrane region" description="Helical" evidence="5">
    <location>
        <begin position="109"/>
        <end position="129"/>
    </location>
</feature>
<feature type="transmembrane region" description="Helical" evidence="5">
    <location>
        <begin position="52"/>
        <end position="74"/>
    </location>
</feature>
<feature type="transmembrane region" description="Helical" evidence="5">
    <location>
        <begin position="370"/>
        <end position="389"/>
    </location>
</feature>
<keyword evidence="4 5" id="KW-0472">Membrane</keyword>
<dbReference type="PANTHER" id="PTHR37422:SF23">
    <property type="entry name" value="TEICHURONIC ACID BIOSYNTHESIS PROTEIN TUAE"/>
    <property type="match status" value="1"/>
</dbReference>
<name>A0A5D3KBJ9_9BRAD</name>
<sequence length="451" mass="48909">MYKASRFAAIGVFMLAPLPFGSAETVWICIWTALLAFSLATADLRSATLDDFYLLLPLFAVLVVVAAVITVQLWPNSPLHEVDAAWAVARGAVGGDLSGRVSVTANGPWLAFGYPLLFVLAFTRAVYIATDAEDARQLLRILAWTGLAYALYGILAGTGDPTSLLFRRKEAYIGFVTGTFVNRNTAATFFASCALLFLLPLLRFIYRQDRPSRPPSRQMTALIAHYLSSPVALGGGFVVCMVATAMTGSRAGLLLLILTVFMATALFFAPLRIGKLRRWGWLAGIAVAALLLVQLVGGAVAGRILTYGLVDEQRFTMYRTVLTMIQEHPLLGIGYGNFESAFPAYRPDSLGSLGVWDRAHSTPLELAVELGLPAACLIVVTCLWYLYHLLNGSLHRRRDRYIPIIGASVATLGFLHTSIDFSLQIPGFGVFFAAITGCGLAQSRPSSEQKK</sequence>
<dbReference type="GO" id="GO:0016874">
    <property type="term" value="F:ligase activity"/>
    <property type="evidence" value="ECO:0007669"/>
    <property type="project" value="UniProtKB-KW"/>
</dbReference>
<comment type="caution">
    <text evidence="7">The sequence shown here is derived from an EMBL/GenBank/DDBJ whole genome shotgun (WGS) entry which is preliminary data.</text>
</comment>
<keyword evidence="2 5" id="KW-0812">Transmembrane</keyword>
<feature type="transmembrane region" description="Helical" evidence="5">
    <location>
        <begin position="141"/>
        <end position="159"/>
    </location>
</feature>
<feature type="domain" description="O-antigen ligase-related" evidence="6">
    <location>
        <begin position="236"/>
        <end position="378"/>
    </location>
</feature>
<feature type="transmembrane region" description="Helical" evidence="5">
    <location>
        <begin position="281"/>
        <end position="305"/>
    </location>
</feature>
<keyword evidence="8" id="KW-1185">Reference proteome</keyword>
<protein>
    <submittedName>
        <fullName evidence="7">O-antigen ligase family protein</fullName>
    </submittedName>
</protein>
<dbReference type="RefSeq" id="WP_148774260.1">
    <property type="nucleotide sequence ID" value="NZ_VSSS01000032.1"/>
</dbReference>
<dbReference type="OrthoDB" id="4391260at2"/>
<feature type="transmembrane region" description="Helical" evidence="5">
    <location>
        <begin position="20"/>
        <end position="40"/>
    </location>
</feature>
<dbReference type="Pfam" id="PF04932">
    <property type="entry name" value="Wzy_C"/>
    <property type="match status" value="1"/>
</dbReference>
<evidence type="ECO:0000256" key="2">
    <source>
        <dbReference type="ARBA" id="ARBA00022692"/>
    </source>
</evidence>
<evidence type="ECO:0000313" key="8">
    <source>
        <dbReference type="Proteomes" id="UP000324758"/>
    </source>
</evidence>
<evidence type="ECO:0000256" key="5">
    <source>
        <dbReference type="SAM" id="Phobius"/>
    </source>
</evidence>
<accession>A0A5D3KBJ9</accession>
<evidence type="ECO:0000313" key="7">
    <source>
        <dbReference type="EMBL" id="TYL93499.1"/>
    </source>
</evidence>
<dbReference type="Proteomes" id="UP000324758">
    <property type="component" value="Unassembled WGS sequence"/>
</dbReference>
<evidence type="ECO:0000256" key="3">
    <source>
        <dbReference type="ARBA" id="ARBA00022989"/>
    </source>
</evidence>
<organism evidence="7 8">
    <name type="scientific">Bradyrhizobium rifense</name>
    <dbReference type="NCBI Taxonomy" id="515499"/>
    <lineage>
        <taxon>Bacteria</taxon>
        <taxon>Pseudomonadati</taxon>
        <taxon>Pseudomonadota</taxon>
        <taxon>Alphaproteobacteria</taxon>
        <taxon>Hyphomicrobiales</taxon>
        <taxon>Nitrobacteraceae</taxon>
        <taxon>Bradyrhizobium</taxon>
    </lineage>
</organism>
<dbReference type="EMBL" id="VSSS01000032">
    <property type="protein sequence ID" value="TYL93499.1"/>
    <property type="molecule type" value="Genomic_DNA"/>
</dbReference>
<evidence type="ECO:0000256" key="4">
    <source>
        <dbReference type="ARBA" id="ARBA00023136"/>
    </source>
</evidence>
<dbReference type="AlphaFoldDB" id="A0A5D3KBJ9"/>
<feature type="transmembrane region" description="Helical" evidence="5">
    <location>
        <begin position="401"/>
        <end position="419"/>
    </location>
</feature>
<feature type="transmembrane region" description="Helical" evidence="5">
    <location>
        <begin position="425"/>
        <end position="441"/>
    </location>
</feature>
<evidence type="ECO:0000256" key="1">
    <source>
        <dbReference type="ARBA" id="ARBA00004141"/>
    </source>
</evidence>
<keyword evidence="7" id="KW-0436">Ligase</keyword>
<evidence type="ECO:0000259" key="6">
    <source>
        <dbReference type="Pfam" id="PF04932"/>
    </source>
</evidence>
<keyword evidence="3 5" id="KW-1133">Transmembrane helix</keyword>
<reference evidence="7 8" key="1">
    <citation type="submission" date="2019-08" db="EMBL/GenBank/DDBJ databases">
        <title>Bradyrhizobium hipponensis sp. nov., a rhizobium isolated from a Lupinus angustifolius root nodule in Tunisia.</title>
        <authorList>
            <person name="Off K."/>
            <person name="Rejili M."/>
            <person name="Mars M."/>
            <person name="Brachmann A."/>
            <person name="Marin M."/>
        </authorList>
    </citation>
    <scope>NUCLEOTIDE SEQUENCE [LARGE SCALE GENOMIC DNA]</scope>
    <source>
        <strain evidence="7 8">CTAW71</strain>
    </source>
</reference>
<feature type="transmembrane region" description="Helical" evidence="5">
    <location>
        <begin position="186"/>
        <end position="206"/>
    </location>
</feature>
<proteinExistence type="predicted"/>
<feature type="transmembrane region" description="Helical" evidence="5">
    <location>
        <begin position="251"/>
        <end position="269"/>
    </location>
</feature>
<gene>
    <name evidence="7" type="ORF">FXB40_21990</name>
</gene>
<dbReference type="InterPro" id="IPR007016">
    <property type="entry name" value="O-antigen_ligase-rel_domated"/>
</dbReference>